<dbReference type="EMBL" id="JBBKZV010000007">
    <property type="protein sequence ID" value="MEJ8823238.1"/>
    <property type="molecule type" value="Genomic_DNA"/>
</dbReference>
<protein>
    <submittedName>
        <fullName evidence="4">Caspase family protein</fullName>
        <ecNumber evidence="4">3.4.22.-</ecNumber>
    </submittedName>
</protein>
<comment type="caution">
    <text evidence="4">The sequence shown here is derived from an EMBL/GenBank/DDBJ whole genome shotgun (WGS) entry which is preliminary data.</text>
</comment>
<keyword evidence="4" id="KW-0378">Hydrolase</keyword>
<evidence type="ECO:0000256" key="2">
    <source>
        <dbReference type="SAM" id="SignalP"/>
    </source>
</evidence>
<dbReference type="PROSITE" id="PS50208">
    <property type="entry name" value="CASPASE_P20"/>
    <property type="match status" value="1"/>
</dbReference>
<sequence length="528" mass="55976">MSVSRLAACWLSRAFALGLLLALQVFAAHAQDRSADRRIALVIGNSEYSRARLGNPENDARLMAGNLRKLGFEVNEQLNIGVLQFRRVLREFARQVQKDDATAVLYYAGHGMQIDGRNYLLPVDINLRDQEEVKDESVDIDELFLSRIDKVGSHPRIVILDACRDNPFPKKTRNISSAGGLAEMGARGTLIAFASAPGAPAEDGPDGSNSIYTRSLAQEIMVPGVEVEQMFKNVRVKVLRDTAGRQLPWVNTSLTSDFSFNPASGRAGPAQAAARPAPVQRPEAAAAPGPAAAPREQAPKDKDIETLLARTQREAASAQQTAPQAALPSPSVSPAASPASAPAPAQAQAPTPAPVPAPAPAPPTMRPPPPAATPPAARPATPLSPPSTTVAAAPPTAQPPPASTATPLAQGRKFLDRDEVQKLLADKKHTLREIGAKSFFSLDLRSGGRVYFISLGSSQSSTSVAGRWELKSDGSLCAKFNATLTGLPTDASKAEDGCWLFFREGDKLLRVSAATPDARAQAEVVGIR</sequence>
<accession>A0ABU8VZP2</accession>
<gene>
    <name evidence="4" type="ORF">WKW80_14525</name>
</gene>
<feature type="signal peptide" evidence="2">
    <location>
        <begin position="1"/>
        <end position="30"/>
    </location>
</feature>
<evidence type="ECO:0000256" key="1">
    <source>
        <dbReference type="SAM" id="MobiDB-lite"/>
    </source>
</evidence>
<feature type="domain" description="Caspase family p20" evidence="3">
    <location>
        <begin position="36"/>
        <end position="167"/>
    </location>
</feature>
<evidence type="ECO:0000259" key="3">
    <source>
        <dbReference type="PROSITE" id="PS50208"/>
    </source>
</evidence>
<dbReference type="Gene3D" id="3.40.50.1460">
    <property type="match status" value="1"/>
</dbReference>
<dbReference type="GO" id="GO:0016787">
    <property type="term" value="F:hydrolase activity"/>
    <property type="evidence" value="ECO:0007669"/>
    <property type="project" value="UniProtKB-KW"/>
</dbReference>
<dbReference type="RefSeq" id="WP_340364277.1">
    <property type="nucleotide sequence ID" value="NZ_JBBKZV010000007.1"/>
</dbReference>
<dbReference type="Proteomes" id="UP001363010">
    <property type="component" value="Unassembled WGS sequence"/>
</dbReference>
<feature type="compositionally biased region" description="Low complexity" evidence="1">
    <location>
        <begin position="262"/>
        <end position="296"/>
    </location>
</feature>
<feature type="compositionally biased region" description="Pro residues" evidence="1">
    <location>
        <begin position="351"/>
        <end position="385"/>
    </location>
</feature>
<name>A0ABU8VZP2_9BURK</name>
<keyword evidence="2" id="KW-0732">Signal</keyword>
<feature type="compositionally biased region" description="Low complexity" evidence="1">
    <location>
        <begin position="386"/>
        <end position="395"/>
    </location>
</feature>
<dbReference type="PANTHER" id="PTHR22576:SF37">
    <property type="entry name" value="MUCOSA-ASSOCIATED LYMPHOID TISSUE LYMPHOMA TRANSLOCATION PROTEIN 1"/>
    <property type="match status" value="1"/>
</dbReference>
<dbReference type="InterPro" id="IPR029030">
    <property type="entry name" value="Caspase-like_dom_sf"/>
</dbReference>
<feature type="chain" id="PRO_5046434732" evidence="2">
    <location>
        <begin position="31"/>
        <end position="528"/>
    </location>
</feature>
<keyword evidence="5" id="KW-1185">Reference proteome</keyword>
<dbReference type="InterPro" id="IPR011600">
    <property type="entry name" value="Pept_C14_caspase"/>
</dbReference>
<evidence type="ECO:0000313" key="4">
    <source>
        <dbReference type="EMBL" id="MEJ8823238.1"/>
    </source>
</evidence>
<feature type="region of interest" description="Disordered" evidence="1">
    <location>
        <begin position="261"/>
        <end position="413"/>
    </location>
</feature>
<proteinExistence type="predicted"/>
<dbReference type="InterPro" id="IPR001309">
    <property type="entry name" value="Pept_C14_p20"/>
</dbReference>
<dbReference type="PANTHER" id="PTHR22576">
    <property type="entry name" value="MUCOSA ASSOCIATED LYMPHOID TISSUE LYMPHOMA TRANSLOCATION PROTEIN 1/PARACASPASE"/>
    <property type="match status" value="1"/>
</dbReference>
<organism evidence="4 5">
    <name type="scientific">Variovorax humicola</name>
    <dbReference type="NCBI Taxonomy" id="1769758"/>
    <lineage>
        <taxon>Bacteria</taxon>
        <taxon>Pseudomonadati</taxon>
        <taxon>Pseudomonadota</taxon>
        <taxon>Betaproteobacteria</taxon>
        <taxon>Burkholderiales</taxon>
        <taxon>Comamonadaceae</taxon>
        <taxon>Variovorax</taxon>
    </lineage>
</organism>
<dbReference type="Pfam" id="PF00656">
    <property type="entry name" value="Peptidase_C14"/>
    <property type="match status" value="1"/>
</dbReference>
<reference evidence="4 5" key="1">
    <citation type="submission" date="2024-03" db="EMBL/GenBank/DDBJ databases">
        <title>Novel species of the genus Variovorax.</title>
        <authorList>
            <person name="Liu Q."/>
            <person name="Xin Y.-H."/>
        </authorList>
    </citation>
    <scope>NUCLEOTIDE SEQUENCE [LARGE SCALE GENOMIC DNA]</scope>
    <source>
        <strain evidence="4 5">KACC 18501</strain>
    </source>
</reference>
<dbReference type="SUPFAM" id="SSF52129">
    <property type="entry name" value="Caspase-like"/>
    <property type="match status" value="1"/>
</dbReference>
<feature type="compositionally biased region" description="Low complexity" evidence="1">
    <location>
        <begin position="315"/>
        <end position="350"/>
    </location>
</feature>
<evidence type="ECO:0000313" key="5">
    <source>
        <dbReference type="Proteomes" id="UP001363010"/>
    </source>
</evidence>
<dbReference type="InterPro" id="IPR052039">
    <property type="entry name" value="Caspase-related_regulators"/>
</dbReference>
<dbReference type="EC" id="3.4.22.-" evidence="4"/>